<keyword evidence="2" id="KW-1185">Reference proteome</keyword>
<gene>
    <name evidence="1" type="ORF">BG006_002969</name>
</gene>
<organism evidence="1 2">
    <name type="scientific">Podila minutissima</name>
    <dbReference type="NCBI Taxonomy" id="64525"/>
    <lineage>
        <taxon>Eukaryota</taxon>
        <taxon>Fungi</taxon>
        <taxon>Fungi incertae sedis</taxon>
        <taxon>Mucoromycota</taxon>
        <taxon>Mortierellomycotina</taxon>
        <taxon>Mortierellomycetes</taxon>
        <taxon>Mortierellales</taxon>
        <taxon>Mortierellaceae</taxon>
        <taxon>Podila</taxon>
    </lineage>
</organism>
<reference evidence="1" key="1">
    <citation type="journal article" date="2020" name="Fungal Divers.">
        <title>Resolving the Mortierellaceae phylogeny through synthesis of multi-gene phylogenetics and phylogenomics.</title>
        <authorList>
            <person name="Vandepol N."/>
            <person name="Liber J."/>
            <person name="Desiro A."/>
            <person name="Na H."/>
            <person name="Kennedy M."/>
            <person name="Barry K."/>
            <person name="Grigoriev I.V."/>
            <person name="Miller A.N."/>
            <person name="O'Donnell K."/>
            <person name="Stajich J.E."/>
            <person name="Bonito G."/>
        </authorList>
    </citation>
    <scope>NUCLEOTIDE SEQUENCE</scope>
    <source>
        <strain evidence="1">NVP1</strain>
    </source>
</reference>
<evidence type="ECO:0000313" key="2">
    <source>
        <dbReference type="Proteomes" id="UP000696485"/>
    </source>
</evidence>
<dbReference type="Proteomes" id="UP000696485">
    <property type="component" value="Unassembled WGS sequence"/>
</dbReference>
<dbReference type="EMBL" id="JAAAUY010001752">
    <property type="protein sequence ID" value="KAF9319570.1"/>
    <property type="molecule type" value="Genomic_DNA"/>
</dbReference>
<comment type="caution">
    <text evidence="1">The sequence shown here is derived from an EMBL/GenBank/DDBJ whole genome shotgun (WGS) entry which is preliminary data.</text>
</comment>
<dbReference type="AlphaFoldDB" id="A0A9P5S9G7"/>
<accession>A0A9P5S9G7</accession>
<evidence type="ECO:0000313" key="1">
    <source>
        <dbReference type="EMBL" id="KAF9319570.1"/>
    </source>
</evidence>
<protein>
    <submittedName>
        <fullName evidence="1">Uncharacterized protein</fullName>
    </submittedName>
</protein>
<sequence>MANIGEDRDREILKLWGERRLLGRSPIELPRTGEHDELVSQPFFDGLTETPLPTNPVDLFRDPKNHENAVGRIRTYCSVKTGFILA</sequence>
<name>A0A9P5S9G7_9FUNG</name>
<proteinExistence type="predicted"/>